<dbReference type="RefSeq" id="WP_146035417.1">
    <property type="nucleotide sequence ID" value="NZ_CP078506.1"/>
</dbReference>
<dbReference type="AlphaFoldDB" id="A0ABD4ZXS3"/>
<reference evidence="1 2" key="1">
    <citation type="submission" date="2023-06" db="EMBL/GenBank/DDBJ databases">
        <title>Acute promotion of culturable opportunistic pathogens and persistent increase of antibiotic resistance following antibiotic exposure in mouse gut microbiota.</title>
        <authorList>
            <person name="Li L."/>
            <person name="Wang B."/>
            <person name="Sun Y."/>
            <person name="Wang M."/>
            <person name="Xu H."/>
        </authorList>
    </citation>
    <scope>NUCLEOTIDE SEQUENCE [LARGE SCALE GENOMIC DNA]</scope>
    <source>
        <strain evidence="1 2">CRI2_2</strain>
    </source>
</reference>
<accession>A0ABD4ZXS3</accession>
<organism evidence="1 2">
    <name type="scientific">Enterococcus gallinarum</name>
    <dbReference type="NCBI Taxonomy" id="1353"/>
    <lineage>
        <taxon>Bacteria</taxon>
        <taxon>Bacillati</taxon>
        <taxon>Bacillota</taxon>
        <taxon>Bacilli</taxon>
        <taxon>Lactobacillales</taxon>
        <taxon>Enterococcaceae</taxon>
        <taxon>Enterococcus</taxon>
    </lineage>
</organism>
<evidence type="ECO:0000313" key="1">
    <source>
        <dbReference type="EMBL" id="MDL4937549.1"/>
    </source>
</evidence>
<gene>
    <name evidence="1" type="ORF">QRX88_17750</name>
</gene>
<protein>
    <submittedName>
        <fullName evidence="1">Uncharacterized protein</fullName>
    </submittedName>
</protein>
<dbReference type="EMBL" id="JASUBT010000022">
    <property type="protein sequence ID" value="MDL4937549.1"/>
    <property type="molecule type" value="Genomic_DNA"/>
</dbReference>
<name>A0ABD4ZXS3_ENTGA</name>
<proteinExistence type="predicted"/>
<sequence length="81" mass="9832">MEKVTVMHVFDEAQDIYKNFKRSIFSFEILDNHRMLKGKPPYTKKERLTLISYLQRKYGLIRSYRMIDGETVTLFSFEEMK</sequence>
<comment type="caution">
    <text evidence="1">The sequence shown here is derived from an EMBL/GenBank/DDBJ whole genome shotgun (WGS) entry which is preliminary data.</text>
</comment>
<evidence type="ECO:0000313" key="2">
    <source>
        <dbReference type="Proteomes" id="UP001241571"/>
    </source>
</evidence>
<dbReference type="Proteomes" id="UP001241571">
    <property type="component" value="Unassembled WGS sequence"/>
</dbReference>